<name>A0ACB8T1M4_9AGAM</name>
<reference evidence="1" key="2">
    <citation type="journal article" date="2022" name="New Phytol.">
        <title>Evolutionary transition to the ectomycorrhizal habit in the genomes of a hyperdiverse lineage of mushroom-forming fungi.</title>
        <authorList>
            <person name="Looney B."/>
            <person name="Miyauchi S."/>
            <person name="Morin E."/>
            <person name="Drula E."/>
            <person name="Courty P.E."/>
            <person name="Kohler A."/>
            <person name="Kuo A."/>
            <person name="LaButti K."/>
            <person name="Pangilinan J."/>
            <person name="Lipzen A."/>
            <person name="Riley R."/>
            <person name="Andreopoulos W."/>
            <person name="He G."/>
            <person name="Johnson J."/>
            <person name="Nolan M."/>
            <person name="Tritt A."/>
            <person name="Barry K.W."/>
            <person name="Grigoriev I.V."/>
            <person name="Nagy L.G."/>
            <person name="Hibbett D."/>
            <person name="Henrissat B."/>
            <person name="Matheny P.B."/>
            <person name="Labbe J."/>
            <person name="Martin F.M."/>
        </authorList>
    </citation>
    <scope>NUCLEOTIDE SEQUENCE</scope>
    <source>
        <strain evidence="1">HHB10654</strain>
    </source>
</reference>
<dbReference type="EMBL" id="MU277207">
    <property type="protein sequence ID" value="KAI0062579.1"/>
    <property type="molecule type" value="Genomic_DNA"/>
</dbReference>
<comment type="caution">
    <text evidence="1">The sequence shown here is derived from an EMBL/GenBank/DDBJ whole genome shotgun (WGS) entry which is preliminary data.</text>
</comment>
<protein>
    <submittedName>
        <fullName evidence="1">Uncharacterized protein</fullName>
    </submittedName>
</protein>
<evidence type="ECO:0000313" key="2">
    <source>
        <dbReference type="Proteomes" id="UP000814140"/>
    </source>
</evidence>
<sequence>MQRRTAKNSAHIAPPTPGLPPSSINISSEKPPSRLNQRTFGLPNRIWLIVSLFLAILFFTRLILPSHSTDANYYLRHHSSSYAAGLRPTNYLNTSDDYAGNPFDFCPTFGPGDELSEKYGALTISKSWMHLGSGARVQQVIHKAMLGQPVTISIIGGSVSSCHGAGDDPISPECYPSRFFAWWNTVFPHPASELTNGAMRRTNSEYFSFCNAHHLPDYTDLVIIELDTDDKPDRETLDNFELLVRSILLRPDAPAIIILGHFSPQVQQQNGFAGPDHWHSIVSQFYDVPHISTKPALYSRYITAPDSIEQYFTDPILANTEGHAILADVLIAYVQSQVCLSWAAARGSGAALPVYFALGGGGGAKAGTAKDATGLFGGKGLRKDEGDGDEGEQARRRAVAPAPHLLVPPSRIASRPADFLTRPFEEVAPACVSANDLINPLPPSMFYGSGWHAYHPPPTTSPVVSSSAHYWYSTLPTSKLRIPLPVGAGDIGVYYVREPMSVLGPEGGSAVECWVDDNYGGKVVIDNEGDGSDPEPTLQMIDHYVARGSHFVECQLLGEEGRGVPPFKIIGIFTT</sequence>
<dbReference type="Proteomes" id="UP000814140">
    <property type="component" value="Unassembled WGS sequence"/>
</dbReference>
<organism evidence="1 2">
    <name type="scientific">Artomyces pyxidatus</name>
    <dbReference type="NCBI Taxonomy" id="48021"/>
    <lineage>
        <taxon>Eukaryota</taxon>
        <taxon>Fungi</taxon>
        <taxon>Dikarya</taxon>
        <taxon>Basidiomycota</taxon>
        <taxon>Agaricomycotina</taxon>
        <taxon>Agaricomycetes</taxon>
        <taxon>Russulales</taxon>
        <taxon>Auriscalpiaceae</taxon>
        <taxon>Artomyces</taxon>
    </lineage>
</organism>
<evidence type="ECO:0000313" key="1">
    <source>
        <dbReference type="EMBL" id="KAI0062579.1"/>
    </source>
</evidence>
<keyword evidence="2" id="KW-1185">Reference proteome</keyword>
<reference evidence="1" key="1">
    <citation type="submission" date="2021-03" db="EMBL/GenBank/DDBJ databases">
        <authorList>
            <consortium name="DOE Joint Genome Institute"/>
            <person name="Ahrendt S."/>
            <person name="Looney B.P."/>
            <person name="Miyauchi S."/>
            <person name="Morin E."/>
            <person name="Drula E."/>
            <person name="Courty P.E."/>
            <person name="Chicoki N."/>
            <person name="Fauchery L."/>
            <person name="Kohler A."/>
            <person name="Kuo A."/>
            <person name="Labutti K."/>
            <person name="Pangilinan J."/>
            <person name="Lipzen A."/>
            <person name="Riley R."/>
            <person name="Andreopoulos W."/>
            <person name="He G."/>
            <person name="Johnson J."/>
            <person name="Barry K.W."/>
            <person name="Grigoriev I.V."/>
            <person name="Nagy L."/>
            <person name="Hibbett D."/>
            <person name="Henrissat B."/>
            <person name="Matheny P.B."/>
            <person name="Labbe J."/>
            <person name="Martin F."/>
        </authorList>
    </citation>
    <scope>NUCLEOTIDE SEQUENCE</scope>
    <source>
        <strain evidence="1">HHB10654</strain>
    </source>
</reference>
<proteinExistence type="predicted"/>
<accession>A0ACB8T1M4</accession>
<gene>
    <name evidence="1" type="ORF">BV25DRAFT_1803725</name>
</gene>